<dbReference type="SUPFAM" id="SSF50998">
    <property type="entry name" value="Quinoprotein alcohol dehydrogenase-like"/>
    <property type="match status" value="1"/>
</dbReference>
<keyword evidence="1" id="KW-0732">Signal</keyword>
<evidence type="ECO:0000313" key="4">
    <source>
        <dbReference type="Proteomes" id="UP000886886"/>
    </source>
</evidence>
<accession>A0A9D1D223</accession>
<protein>
    <submittedName>
        <fullName evidence="3">PQQ-binding-like beta-propeller repeat protein</fullName>
    </submittedName>
</protein>
<reference evidence="3" key="1">
    <citation type="submission" date="2020-10" db="EMBL/GenBank/DDBJ databases">
        <authorList>
            <person name="Gilroy R."/>
        </authorList>
    </citation>
    <scope>NUCLEOTIDE SEQUENCE</scope>
    <source>
        <strain evidence="3">ChiSjej3B21-11622</strain>
    </source>
</reference>
<evidence type="ECO:0000256" key="1">
    <source>
        <dbReference type="SAM" id="SignalP"/>
    </source>
</evidence>
<feature type="signal peptide" evidence="1">
    <location>
        <begin position="1"/>
        <end position="28"/>
    </location>
</feature>
<name>A0A9D1D223_9FIRM</name>
<comment type="caution">
    <text evidence="3">The sequence shown here is derived from an EMBL/GenBank/DDBJ whole genome shotgun (WGS) entry which is preliminary data.</text>
</comment>
<dbReference type="InterPro" id="IPR002372">
    <property type="entry name" value="PQQ_rpt_dom"/>
</dbReference>
<dbReference type="EMBL" id="DVFT01000231">
    <property type="protein sequence ID" value="HIQ98061.1"/>
    <property type="molecule type" value="Genomic_DNA"/>
</dbReference>
<dbReference type="Gene3D" id="2.130.10.10">
    <property type="entry name" value="YVTN repeat-like/Quinoprotein amine dehydrogenase"/>
    <property type="match status" value="1"/>
</dbReference>
<dbReference type="InterPro" id="IPR011047">
    <property type="entry name" value="Quinoprotein_ADH-like_sf"/>
</dbReference>
<proteinExistence type="predicted"/>
<dbReference type="Pfam" id="PF13360">
    <property type="entry name" value="PQQ_2"/>
    <property type="match status" value="1"/>
</dbReference>
<evidence type="ECO:0000259" key="2">
    <source>
        <dbReference type="Pfam" id="PF13360"/>
    </source>
</evidence>
<dbReference type="InterPro" id="IPR015943">
    <property type="entry name" value="WD40/YVTN_repeat-like_dom_sf"/>
</dbReference>
<feature type="chain" id="PRO_5038932044" evidence="1">
    <location>
        <begin position="29"/>
        <end position="194"/>
    </location>
</feature>
<sequence>MRRVKKVLAVLLMVSCLLVSGITVSARAAVTKVTDVNNYKNGKQSMVIYGKTRTGKNVWKYKSKSYTATELSAVSYKVWKNRVYIVEGKTLTILNKQTGKALLKRKRVFSQNMGSAVMYIDKGGNLYTTGYYGDVIYKISPKGKVLWKRTVSSSCYWPTKIRISGNRLVVYYDGYRAPDAVLNKKSGKLINYRR</sequence>
<feature type="domain" description="Pyrrolo-quinoline quinone repeat" evidence="2">
    <location>
        <begin position="51"/>
        <end position="153"/>
    </location>
</feature>
<dbReference type="Proteomes" id="UP000886886">
    <property type="component" value="Unassembled WGS sequence"/>
</dbReference>
<evidence type="ECO:0000313" key="3">
    <source>
        <dbReference type="EMBL" id="HIQ98061.1"/>
    </source>
</evidence>
<gene>
    <name evidence="3" type="ORF">IAB26_16045</name>
</gene>
<dbReference type="AlphaFoldDB" id="A0A9D1D223"/>
<organism evidence="3 4">
    <name type="scientific">Candidatus Limivivens merdigallinarum</name>
    <dbReference type="NCBI Taxonomy" id="2840859"/>
    <lineage>
        <taxon>Bacteria</taxon>
        <taxon>Bacillati</taxon>
        <taxon>Bacillota</taxon>
        <taxon>Clostridia</taxon>
        <taxon>Lachnospirales</taxon>
        <taxon>Lachnospiraceae</taxon>
        <taxon>Lachnospiraceae incertae sedis</taxon>
        <taxon>Candidatus Limivivens</taxon>
    </lineage>
</organism>
<reference evidence="3" key="2">
    <citation type="journal article" date="2021" name="PeerJ">
        <title>Extensive microbial diversity within the chicken gut microbiome revealed by metagenomics and culture.</title>
        <authorList>
            <person name="Gilroy R."/>
            <person name="Ravi A."/>
            <person name="Getino M."/>
            <person name="Pursley I."/>
            <person name="Horton D.L."/>
            <person name="Alikhan N.F."/>
            <person name="Baker D."/>
            <person name="Gharbi K."/>
            <person name="Hall N."/>
            <person name="Watson M."/>
            <person name="Adriaenssens E.M."/>
            <person name="Foster-Nyarko E."/>
            <person name="Jarju S."/>
            <person name="Secka A."/>
            <person name="Antonio M."/>
            <person name="Oren A."/>
            <person name="Chaudhuri R.R."/>
            <person name="La Ragione R."/>
            <person name="Hildebrand F."/>
            <person name="Pallen M.J."/>
        </authorList>
    </citation>
    <scope>NUCLEOTIDE SEQUENCE</scope>
    <source>
        <strain evidence="3">ChiSjej3B21-11622</strain>
    </source>
</reference>